<protein>
    <submittedName>
        <fullName evidence="3">Tetratricopeptide repeat (TPR)-like superfamily protein</fullName>
    </submittedName>
</protein>
<proteinExistence type="predicted"/>
<keyword evidence="2" id="KW-1185">Reference proteome</keyword>
<name>A0A183G2P0_HELPZ</name>
<reference evidence="1 2" key="1">
    <citation type="submission" date="2018-11" db="EMBL/GenBank/DDBJ databases">
        <authorList>
            <consortium name="Pathogen Informatics"/>
        </authorList>
    </citation>
    <scope>NUCLEOTIDE SEQUENCE [LARGE SCALE GENOMIC DNA]</scope>
</reference>
<reference evidence="3" key="2">
    <citation type="submission" date="2019-09" db="UniProtKB">
        <authorList>
            <consortium name="WormBaseParasite"/>
        </authorList>
    </citation>
    <scope>IDENTIFICATION</scope>
</reference>
<accession>A0A3P8E7S5</accession>
<accession>A0A183G2P0</accession>
<gene>
    <name evidence="1" type="ORF">HPBE_LOCUS15585</name>
</gene>
<evidence type="ECO:0000313" key="2">
    <source>
        <dbReference type="Proteomes" id="UP000050761"/>
    </source>
</evidence>
<dbReference type="Proteomes" id="UP000050761">
    <property type="component" value="Unassembled WGS sequence"/>
</dbReference>
<evidence type="ECO:0000313" key="1">
    <source>
        <dbReference type="EMBL" id="VDP03246.1"/>
    </source>
</evidence>
<sequence>MAEAKVLHAVFKNLRDTYVKKKRQLKDQMDKGVRFCNVADEDDYGAPRSQMMSRQRASSPSTAFNFELRKAKEENNNDFKVAEGLITALKSSDGDHDKYDTACELFVSLSR</sequence>
<dbReference type="WBParaSite" id="HPBE_0001558601-mRNA-1">
    <property type="protein sequence ID" value="HPBE_0001558601-mRNA-1"/>
    <property type="gene ID" value="HPBE_0001558601"/>
</dbReference>
<evidence type="ECO:0000313" key="3">
    <source>
        <dbReference type="WBParaSite" id="HPBE_0001558601-mRNA-1"/>
    </source>
</evidence>
<dbReference type="AlphaFoldDB" id="A0A183G2P0"/>
<dbReference type="EMBL" id="UZAH01028931">
    <property type="protein sequence ID" value="VDP03246.1"/>
    <property type="molecule type" value="Genomic_DNA"/>
</dbReference>
<organism evidence="2 3">
    <name type="scientific">Heligmosomoides polygyrus</name>
    <name type="common">Parasitic roundworm</name>
    <dbReference type="NCBI Taxonomy" id="6339"/>
    <lineage>
        <taxon>Eukaryota</taxon>
        <taxon>Metazoa</taxon>
        <taxon>Ecdysozoa</taxon>
        <taxon>Nematoda</taxon>
        <taxon>Chromadorea</taxon>
        <taxon>Rhabditida</taxon>
        <taxon>Rhabditina</taxon>
        <taxon>Rhabditomorpha</taxon>
        <taxon>Strongyloidea</taxon>
        <taxon>Heligmosomidae</taxon>
        <taxon>Heligmosomoides</taxon>
    </lineage>
</organism>